<evidence type="ECO:0000313" key="1">
    <source>
        <dbReference type="EMBL" id="RLW11345.1"/>
    </source>
</evidence>
<protein>
    <submittedName>
        <fullName evidence="1">Uncharacterized protein</fullName>
    </submittedName>
</protein>
<dbReference type="EMBL" id="QUSF01000003">
    <property type="protein sequence ID" value="RLW11345.1"/>
    <property type="molecule type" value="Genomic_DNA"/>
</dbReference>
<name>A0A3L8T116_CHLGU</name>
<dbReference type="Proteomes" id="UP000276834">
    <property type="component" value="Unassembled WGS sequence"/>
</dbReference>
<gene>
    <name evidence="1" type="ORF">DV515_00001240</name>
</gene>
<reference evidence="1 2" key="1">
    <citation type="journal article" date="2018" name="Proc. R. Soc. B">
        <title>A non-coding region near Follistatin controls head colour polymorphism in the Gouldian finch.</title>
        <authorList>
            <person name="Toomey M.B."/>
            <person name="Marques C.I."/>
            <person name="Andrade P."/>
            <person name="Araujo P.M."/>
            <person name="Sabatino S."/>
            <person name="Gazda M.A."/>
            <person name="Afonso S."/>
            <person name="Lopes R.J."/>
            <person name="Corbo J.C."/>
            <person name="Carneiro M."/>
        </authorList>
    </citation>
    <scope>NUCLEOTIDE SEQUENCE [LARGE SCALE GENOMIC DNA]</scope>
    <source>
        <strain evidence="1">Red01</strain>
        <tissue evidence="1">Muscle</tissue>
    </source>
</reference>
<proteinExistence type="predicted"/>
<dbReference type="AlphaFoldDB" id="A0A3L8T116"/>
<sequence>MELPETSGMAPIWNNLNFPMDHQRSLEIPGFGNFSLPTSSPEPFQLPEHGIRTCKFRISGLVPLENLRKKLDPDLNPSSVVP</sequence>
<accession>A0A3L8T116</accession>
<organism evidence="1 2">
    <name type="scientific">Chloebia gouldiae</name>
    <name type="common">Gouldian finch</name>
    <name type="synonym">Erythrura gouldiae</name>
    <dbReference type="NCBI Taxonomy" id="44316"/>
    <lineage>
        <taxon>Eukaryota</taxon>
        <taxon>Metazoa</taxon>
        <taxon>Chordata</taxon>
        <taxon>Craniata</taxon>
        <taxon>Vertebrata</taxon>
        <taxon>Euteleostomi</taxon>
        <taxon>Archelosauria</taxon>
        <taxon>Archosauria</taxon>
        <taxon>Dinosauria</taxon>
        <taxon>Saurischia</taxon>
        <taxon>Theropoda</taxon>
        <taxon>Coelurosauria</taxon>
        <taxon>Aves</taxon>
        <taxon>Neognathae</taxon>
        <taxon>Neoaves</taxon>
        <taxon>Telluraves</taxon>
        <taxon>Australaves</taxon>
        <taxon>Passeriformes</taxon>
        <taxon>Passeroidea</taxon>
        <taxon>Passeridae</taxon>
        <taxon>Chloebia</taxon>
    </lineage>
</organism>
<comment type="caution">
    <text evidence="1">The sequence shown here is derived from an EMBL/GenBank/DDBJ whole genome shotgun (WGS) entry which is preliminary data.</text>
</comment>
<evidence type="ECO:0000313" key="2">
    <source>
        <dbReference type="Proteomes" id="UP000276834"/>
    </source>
</evidence>
<keyword evidence="2" id="KW-1185">Reference proteome</keyword>